<gene>
    <name evidence="4" type="ORF">A2557_13575</name>
</gene>
<evidence type="ECO:0000313" key="5">
    <source>
        <dbReference type="Proteomes" id="UP000177583"/>
    </source>
</evidence>
<dbReference type="GO" id="GO:0004789">
    <property type="term" value="F:thiamine-phosphate diphosphorylase activity"/>
    <property type="evidence" value="ECO:0007669"/>
    <property type="project" value="TreeGrafter"/>
</dbReference>
<dbReference type="InterPro" id="IPR013785">
    <property type="entry name" value="Aldolase_TIM"/>
</dbReference>
<evidence type="ECO:0000256" key="1">
    <source>
        <dbReference type="ARBA" id="ARBA00004948"/>
    </source>
</evidence>
<dbReference type="InterPro" id="IPR036206">
    <property type="entry name" value="ThiamineP_synth_sf"/>
</dbReference>
<dbReference type="CDD" id="cd00564">
    <property type="entry name" value="TMP_TenI"/>
    <property type="match status" value="1"/>
</dbReference>
<dbReference type="PANTHER" id="PTHR20857">
    <property type="entry name" value="THIAMINE-PHOSPHATE PYROPHOSPHORYLASE"/>
    <property type="match status" value="1"/>
</dbReference>
<dbReference type="InterPro" id="IPR022998">
    <property type="entry name" value="ThiamineP_synth_TenI"/>
</dbReference>
<comment type="pathway">
    <text evidence="1">Cofactor biosynthesis; thiamine diphosphate biosynthesis.</text>
</comment>
<evidence type="ECO:0000313" key="4">
    <source>
        <dbReference type="EMBL" id="OGG98820.1"/>
    </source>
</evidence>
<dbReference type="Gene3D" id="3.20.20.70">
    <property type="entry name" value="Aldolase class I"/>
    <property type="match status" value="1"/>
</dbReference>
<protein>
    <recommendedName>
        <fullName evidence="3">Thiamine phosphate synthase/TenI domain-containing protein</fullName>
    </recommendedName>
</protein>
<evidence type="ECO:0000256" key="2">
    <source>
        <dbReference type="ARBA" id="ARBA00022977"/>
    </source>
</evidence>
<dbReference type="GO" id="GO:0009228">
    <property type="term" value="P:thiamine biosynthetic process"/>
    <property type="evidence" value="ECO:0007669"/>
    <property type="project" value="UniProtKB-KW"/>
</dbReference>
<dbReference type="AlphaFoldDB" id="A0A1F6GL77"/>
<sequence length="201" mass="21724">MKLLLLTGPDLFEGEIGLLNQLLELPGFELGIRKPGWDIEGVEALASDLAPKHRSRIWLHGHPELALRLGYGGVHFGEKSKPEAPLWIDRLKKAGIKVCAACHDPATLPELVGYDRVLLSPIFESISKPGHVPTFDLNLIRKILHGHQAPPEVFALGGITPGRFGVIENLGFSGAALLGAIWAAPDPFEALKSILNHPKAA</sequence>
<keyword evidence="2" id="KW-0784">Thiamine biosynthesis</keyword>
<reference evidence="4 5" key="1">
    <citation type="journal article" date="2016" name="Nat. Commun.">
        <title>Thousands of microbial genomes shed light on interconnected biogeochemical processes in an aquifer system.</title>
        <authorList>
            <person name="Anantharaman K."/>
            <person name="Brown C.T."/>
            <person name="Hug L.A."/>
            <person name="Sharon I."/>
            <person name="Castelle C.J."/>
            <person name="Probst A.J."/>
            <person name="Thomas B.C."/>
            <person name="Singh A."/>
            <person name="Wilkins M.J."/>
            <person name="Karaoz U."/>
            <person name="Brodie E.L."/>
            <person name="Williams K.H."/>
            <person name="Hubbard S.S."/>
            <person name="Banfield J.F."/>
        </authorList>
    </citation>
    <scope>NUCLEOTIDE SEQUENCE [LARGE SCALE GENOMIC DNA]</scope>
</reference>
<dbReference type="EMBL" id="MFNF01000068">
    <property type="protein sequence ID" value="OGG98820.1"/>
    <property type="molecule type" value="Genomic_DNA"/>
</dbReference>
<accession>A0A1F6GL77</accession>
<organism evidence="4 5">
    <name type="scientific">Candidatus Lambdaproteobacteria bacterium RIFOXYD2_FULL_56_26</name>
    <dbReference type="NCBI Taxonomy" id="1817773"/>
    <lineage>
        <taxon>Bacteria</taxon>
        <taxon>Pseudomonadati</taxon>
        <taxon>Pseudomonadota</taxon>
        <taxon>Candidatus Lambdaproteobacteria</taxon>
    </lineage>
</organism>
<evidence type="ECO:0000259" key="3">
    <source>
        <dbReference type="Pfam" id="PF02581"/>
    </source>
</evidence>
<comment type="caution">
    <text evidence="4">The sequence shown here is derived from an EMBL/GenBank/DDBJ whole genome shotgun (WGS) entry which is preliminary data.</text>
</comment>
<dbReference type="Proteomes" id="UP000177583">
    <property type="component" value="Unassembled WGS sequence"/>
</dbReference>
<dbReference type="SUPFAM" id="SSF51391">
    <property type="entry name" value="Thiamin phosphate synthase"/>
    <property type="match status" value="1"/>
</dbReference>
<dbReference type="Pfam" id="PF02581">
    <property type="entry name" value="TMP-TENI"/>
    <property type="match status" value="1"/>
</dbReference>
<feature type="domain" description="Thiamine phosphate synthase/TenI" evidence="3">
    <location>
        <begin position="48"/>
        <end position="181"/>
    </location>
</feature>
<dbReference type="PANTHER" id="PTHR20857:SF15">
    <property type="entry name" value="THIAMINE-PHOSPHATE SYNTHASE"/>
    <property type="match status" value="1"/>
</dbReference>
<proteinExistence type="predicted"/>
<name>A0A1F6GL77_9PROT</name>
<dbReference type="GO" id="GO:0005737">
    <property type="term" value="C:cytoplasm"/>
    <property type="evidence" value="ECO:0007669"/>
    <property type="project" value="TreeGrafter"/>
</dbReference>